<dbReference type="InterPro" id="IPR009683">
    <property type="entry name" value="Extensin-like_C"/>
</dbReference>
<protein>
    <submittedName>
        <fullName evidence="3">Extensin-like protein</fullName>
    </submittedName>
</protein>
<dbReference type="OrthoDB" id="9809788at2"/>
<evidence type="ECO:0000259" key="2">
    <source>
        <dbReference type="Pfam" id="PF06904"/>
    </source>
</evidence>
<sequence>MRQAGIILLCSLLASGATLPRHGPVPVEKPENSSEPIPAPKPDGPTDNGSSATGKMESGRDLPPGWKDDALDAMPPAIVEIEKEDPTAYASCLDALRTLGASFTEAARIDDGQGCGIDKPIEVTEILPGVSLKPQGTMRCETALALARWIRETAAPAAKAAFGPDTAIATLNQASSYVCRLRNNGTTGKISEHARGNAIDIASFGLKDGKTIDIQPRDEDGTLNGAFQRAITATACLYFTTVLDPGSDAAHETHLHFDVIDRKNGYRYCR</sequence>
<dbReference type="Pfam" id="PF06904">
    <property type="entry name" value="Extensin-like_C"/>
    <property type="match status" value="1"/>
</dbReference>
<organism evidence="3 4">
    <name type="scientific">Sinorhizobium sojae CCBAU 05684</name>
    <dbReference type="NCBI Taxonomy" id="716928"/>
    <lineage>
        <taxon>Bacteria</taxon>
        <taxon>Pseudomonadati</taxon>
        <taxon>Pseudomonadota</taxon>
        <taxon>Alphaproteobacteria</taxon>
        <taxon>Hyphomicrobiales</taxon>
        <taxon>Rhizobiaceae</taxon>
        <taxon>Sinorhizobium/Ensifer group</taxon>
        <taxon>Sinorhizobium</taxon>
    </lineage>
</organism>
<evidence type="ECO:0000313" key="4">
    <source>
        <dbReference type="Proteomes" id="UP000217211"/>
    </source>
</evidence>
<dbReference type="Proteomes" id="UP000217211">
    <property type="component" value="Chromosome"/>
</dbReference>
<keyword evidence="4" id="KW-1185">Reference proteome</keyword>
<accession>A0A249PDN2</accession>
<feature type="domain" description="Extensin-like C-terminal" evidence="2">
    <location>
        <begin position="91"/>
        <end position="270"/>
    </location>
</feature>
<name>A0A249PDN2_9HYPH</name>
<evidence type="ECO:0000313" key="3">
    <source>
        <dbReference type="EMBL" id="ASY63875.1"/>
    </source>
</evidence>
<feature type="region of interest" description="Disordered" evidence="1">
    <location>
        <begin position="19"/>
        <end position="68"/>
    </location>
</feature>
<dbReference type="AlphaFoldDB" id="A0A249PDN2"/>
<dbReference type="RefSeq" id="WP_034851552.1">
    <property type="nucleotide sequence ID" value="NZ_AJQT01000013.1"/>
</dbReference>
<dbReference type="KEGG" id="esj:SJ05684_c24350"/>
<dbReference type="EMBL" id="CP023067">
    <property type="protein sequence ID" value="ASY63875.1"/>
    <property type="molecule type" value="Genomic_DNA"/>
</dbReference>
<dbReference type="eggNOG" id="COG3921">
    <property type="taxonomic scope" value="Bacteria"/>
</dbReference>
<reference evidence="3 4" key="1">
    <citation type="submission" date="2017-08" db="EMBL/GenBank/DDBJ databases">
        <title>Multipartite genome sequences of Sinorhizobium species nodulating soybeans.</title>
        <authorList>
            <person name="Tian C.F."/>
        </authorList>
    </citation>
    <scope>NUCLEOTIDE SEQUENCE [LARGE SCALE GENOMIC DNA]</scope>
    <source>
        <strain evidence="3 4">CCBAU 05684</strain>
    </source>
</reference>
<evidence type="ECO:0000256" key="1">
    <source>
        <dbReference type="SAM" id="MobiDB-lite"/>
    </source>
</evidence>
<proteinExistence type="predicted"/>
<gene>
    <name evidence="3" type="ORF">SJ05684_c24350</name>
</gene>
<dbReference type="STRING" id="716928.GCA_000261485_00555"/>